<feature type="domain" description="G-protein coupled receptors family 1 profile" evidence="12">
    <location>
        <begin position="1"/>
        <end position="575"/>
    </location>
</feature>
<accession>A0ABM0ZYP9</accession>
<feature type="transmembrane region" description="Helical" evidence="11">
    <location>
        <begin position="6"/>
        <end position="24"/>
    </location>
</feature>
<evidence type="ECO:0000256" key="9">
    <source>
        <dbReference type="RuleBase" id="RU000688"/>
    </source>
</evidence>
<dbReference type="PROSITE" id="PS50262">
    <property type="entry name" value="G_PROTEIN_RECEP_F1_2"/>
    <property type="match status" value="1"/>
</dbReference>
<evidence type="ECO:0000256" key="8">
    <source>
        <dbReference type="ARBA" id="ARBA00023224"/>
    </source>
</evidence>
<feature type="transmembrane region" description="Helical" evidence="11">
    <location>
        <begin position="90"/>
        <end position="112"/>
    </location>
</feature>
<feature type="non-terminal residue" evidence="14">
    <location>
        <position position="1"/>
    </location>
</feature>
<feature type="region of interest" description="Disordered" evidence="10">
    <location>
        <begin position="148"/>
        <end position="201"/>
    </location>
</feature>
<proteinExistence type="inferred from homology"/>
<protein>
    <submittedName>
        <fullName evidence="14">Muscarinic acetylcholine receptor M3</fullName>
    </submittedName>
</protein>
<dbReference type="InterPro" id="IPR000276">
    <property type="entry name" value="GPCR_Rhodpsn"/>
</dbReference>
<organism evidence="13 14">
    <name type="scientific">Aplysia californica</name>
    <name type="common">California sea hare</name>
    <dbReference type="NCBI Taxonomy" id="6500"/>
    <lineage>
        <taxon>Eukaryota</taxon>
        <taxon>Metazoa</taxon>
        <taxon>Spiralia</taxon>
        <taxon>Lophotrochozoa</taxon>
        <taxon>Mollusca</taxon>
        <taxon>Gastropoda</taxon>
        <taxon>Heterobranchia</taxon>
        <taxon>Euthyneura</taxon>
        <taxon>Tectipleura</taxon>
        <taxon>Aplysiida</taxon>
        <taxon>Aplysioidea</taxon>
        <taxon>Aplysiidae</taxon>
        <taxon>Aplysia</taxon>
    </lineage>
</organism>
<dbReference type="PRINTS" id="PR00237">
    <property type="entry name" value="GPCRRHODOPSN"/>
</dbReference>
<evidence type="ECO:0000313" key="13">
    <source>
        <dbReference type="Proteomes" id="UP000694888"/>
    </source>
</evidence>
<dbReference type="InterPro" id="IPR000995">
    <property type="entry name" value="Musac_Ach_rcpt"/>
</dbReference>
<keyword evidence="7 9" id="KW-0675">Receptor</keyword>
<feature type="region of interest" description="Disordered" evidence="10">
    <location>
        <begin position="373"/>
        <end position="437"/>
    </location>
</feature>
<keyword evidence="13" id="KW-1185">Reference proteome</keyword>
<dbReference type="Proteomes" id="UP000694888">
    <property type="component" value="Unplaced"/>
</dbReference>
<evidence type="ECO:0000256" key="6">
    <source>
        <dbReference type="ARBA" id="ARBA00023136"/>
    </source>
</evidence>
<feature type="compositionally biased region" description="Low complexity" evidence="10">
    <location>
        <begin position="163"/>
        <end position="188"/>
    </location>
</feature>
<feature type="region of interest" description="Disordered" evidence="10">
    <location>
        <begin position="272"/>
        <end position="338"/>
    </location>
</feature>
<evidence type="ECO:0000256" key="10">
    <source>
        <dbReference type="SAM" id="MobiDB-lite"/>
    </source>
</evidence>
<comment type="subcellular location">
    <subcellularLocation>
        <location evidence="1">Cell membrane</location>
        <topology evidence="1">Multi-pass membrane protein</topology>
    </subcellularLocation>
</comment>
<keyword evidence="4 11" id="KW-1133">Transmembrane helix</keyword>
<feature type="compositionally biased region" description="Polar residues" evidence="10">
    <location>
        <begin position="299"/>
        <end position="325"/>
    </location>
</feature>
<gene>
    <name evidence="14" type="primary">LOC101862031</name>
</gene>
<feature type="transmembrane region" description="Helical" evidence="11">
    <location>
        <begin position="45"/>
        <end position="70"/>
    </location>
</feature>
<keyword evidence="8 9" id="KW-0807">Transducer</keyword>
<dbReference type="InterPro" id="IPR017452">
    <property type="entry name" value="GPCR_Rhodpsn_7TM"/>
</dbReference>
<keyword evidence="3 9" id="KW-0812">Transmembrane</keyword>
<evidence type="ECO:0000256" key="5">
    <source>
        <dbReference type="ARBA" id="ARBA00023040"/>
    </source>
</evidence>
<name>A0ABM0ZYP9_APLCA</name>
<dbReference type="PRINTS" id="PR00243">
    <property type="entry name" value="MUSCARINICR"/>
</dbReference>
<evidence type="ECO:0000313" key="14">
    <source>
        <dbReference type="RefSeq" id="XP_012937282.1"/>
    </source>
</evidence>
<dbReference type="PANTHER" id="PTHR24248">
    <property type="entry name" value="ADRENERGIC RECEPTOR-RELATED G-PROTEIN COUPLED RECEPTOR"/>
    <property type="match status" value="1"/>
</dbReference>
<evidence type="ECO:0000256" key="4">
    <source>
        <dbReference type="ARBA" id="ARBA00022989"/>
    </source>
</evidence>
<dbReference type="Gene3D" id="1.20.1070.10">
    <property type="entry name" value="Rhodopsin 7-helix transmembrane proteins"/>
    <property type="match status" value="2"/>
</dbReference>
<keyword evidence="5 9" id="KW-0297">G-protein coupled receptor</keyword>
<dbReference type="PANTHER" id="PTHR24248:SF204">
    <property type="entry name" value="HISTAMINE H1 RECEPTOR"/>
    <property type="match status" value="1"/>
</dbReference>
<evidence type="ECO:0000256" key="7">
    <source>
        <dbReference type="ARBA" id="ARBA00023170"/>
    </source>
</evidence>
<reference evidence="14" key="1">
    <citation type="submission" date="2025-08" db="UniProtKB">
        <authorList>
            <consortium name="RefSeq"/>
        </authorList>
    </citation>
    <scope>IDENTIFICATION</scope>
</reference>
<evidence type="ECO:0000256" key="2">
    <source>
        <dbReference type="ARBA" id="ARBA00022475"/>
    </source>
</evidence>
<evidence type="ECO:0000256" key="11">
    <source>
        <dbReference type="SAM" id="Phobius"/>
    </source>
</evidence>
<sequence>FQIWTGVDYTASTASILNLFILSLDRYWSVRQPLKYLHKRTKRRALSMIAFVWTVSCLWVLPISSWHHFAHGGERTVPEDVCDTEYAKNSLFKLIAAFFNFYLPLTIMYILYFRIFIAIRRRSEFELGQRNPGGTVLSYKSNVANSHSLEDSECNDENSSLDNRGGNVSVNHSNSNASNLSAGNGARARQNGTRSLPSGKRNLRLLTVKRQPGGMTYNRDSSGSGGTFKVEYIYDESVLDPQTEKIERYFYEDHYPVQCLTRSTWVVGGDKYSSSLPRTSSGARSNPRPLPDFKMSVKLQANSSTPNLKLSPVTTPQESASQLQITVPVPPQLSKGKGAAFKRGLFKRGKKSSSSSSSKLQGVRLDSYRKYNPEETSFSPSSFPQLTAVSESSSSSASTFEERDRKTTCSGKNKPETTTVINHSARSQLPKHSPRETFSVVSGIRKIRQAESFFDRTAGVSIPPSSSAECCSSKNGEESDGGVMVLHDDKHRRLTGGVTGLKERLRTIRQSSSLNKEIKAARQLGVIMGAFTLCFLPYFTLFLVVAFCDNCVDSGHLTAATWVGYLNSTLNPFLYPLCNANFRTKFRSMLGCCSKRRGRLRSTKQERSERNTAFHSRYD</sequence>
<feature type="transmembrane region" description="Helical" evidence="11">
    <location>
        <begin position="524"/>
        <end position="547"/>
    </location>
</feature>
<dbReference type="SUPFAM" id="SSF81321">
    <property type="entry name" value="Family A G protein-coupled receptor-like"/>
    <property type="match status" value="1"/>
</dbReference>
<evidence type="ECO:0000256" key="3">
    <source>
        <dbReference type="ARBA" id="ARBA00022692"/>
    </source>
</evidence>
<dbReference type="GeneID" id="101862031"/>
<feature type="compositionally biased region" description="Polar residues" evidence="10">
    <location>
        <begin position="272"/>
        <end position="284"/>
    </location>
</feature>
<dbReference type="RefSeq" id="XP_012937282.1">
    <property type="nucleotide sequence ID" value="XM_013081828.2"/>
</dbReference>
<feature type="compositionally biased region" description="Polar residues" evidence="10">
    <location>
        <begin position="408"/>
        <end position="427"/>
    </location>
</feature>
<evidence type="ECO:0000259" key="12">
    <source>
        <dbReference type="PROSITE" id="PS50262"/>
    </source>
</evidence>
<keyword evidence="6 11" id="KW-0472">Membrane</keyword>
<dbReference type="PROSITE" id="PS00237">
    <property type="entry name" value="G_PROTEIN_RECEP_F1_1"/>
    <property type="match status" value="1"/>
</dbReference>
<comment type="similarity">
    <text evidence="9">Belongs to the G-protein coupled receptor 1 family.</text>
</comment>
<evidence type="ECO:0000256" key="1">
    <source>
        <dbReference type="ARBA" id="ARBA00004651"/>
    </source>
</evidence>
<feature type="compositionally biased region" description="Low complexity" evidence="10">
    <location>
        <begin position="377"/>
        <end position="398"/>
    </location>
</feature>
<dbReference type="Pfam" id="PF00001">
    <property type="entry name" value="7tm_1"/>
    <property type="match status" value="1"/>
</dbReference>
<keyword evidence="2" id="KW-1003">Cell membrane</keyword>